<proteinExistence type="predicted"/>
<dbReference type="InterPro" id="IPR038561">
    <property type="entry name" value="SoxD_sf"/>
</dbReference>
<gene>
    <name evidence="1" type="ORF">PSYPI_25254</name>
</gene>
<dbReference type="AlphaFoldDB" id="F3GEE3"/>
<evidence type="ECO:0000313" key="1">
    <source>
        <dbReference type="EMBL" id="EGH45443.1"/>
    </source>
</evidence>
<dbReference type="HOGENOM" id="CLU_3177456_0_0_6"/>
<dbReference type="Pfam" id="PF04267">
    <property type="entry name" value="SoxD"/>
    <property type="match status" value="1"/>
</dbReference>
<accession>F3GEE3</accession>
<sequence>MKIMTCPLNGPRNISEFTYGGEFKHMPDPQTCSDAEWADYVFNSEDT</sequence>
<dbReference type="EMBL" id="AEAI01001291">
    <property type="protein sequence ID" value="EGH45443.1"/>
    <property type="molecule type" value="Genomic_DNA"/>
</dbReference>
<organism evidence="1 2">
    <name type="scientific">Pseudomonas syringae pv. pisi str. 1704B</name>
    <dbReference type="NCBI Taxonomy" id="629263"/>
    <lineage>
        <taxon>Bacteria</taxon>
        <taxon>Pseudomonadati</taxon>
        <taxon>Pseudomonadota</taxon>
        <taxon>Gammaproteobacteria</taxon>
        <taxon>Pseudomonadales</taxon>
        <taxon>Pseudomonadaceae</taxon>
        <taxon>Pseudomonas</taxon>
        <taxon>Pseudomonas syringae</taxon>
    </lineage>
</organism>
<name>F3GEE3_PSESJ</name>
<evidence type="ECO:0000313" key="2">
    <source>
        <dbReference type="Proteomes" id="UP000004986"/>
    </source>
</evidence>
<dbReference type="Gene3D" id="3.30.2270.10">
    <property type="entry name" value="Folate-binding superfamily"/>
    <property type="match status" value="1"/>
</dbReference>
<reference evidence="1 2" key="1">
    <citation type="journal article" date="2011" name="PLoS Pathog.">
        <title>Dynamic evolution of pathogenicity revealed by sequencing and comparative genomics of 19 Pseudomonas syringae isolates.</title>
        <authorList>
            <person name="Baltrus D.A."/>
            <person name="Nishimura M.T."/>
            <person name="Romanchuk A."/>
            <person name="Chang J.H."/>
            <person name="Mukhtar M.S."/>
            <person name="Cherkis K."/>
            <person name="Roach J."/>
            <person name="Grant S.R."/>
            <person name="Jones C.D."/>
            <person name="Dangl J.L."/>
        </authorList>
    </citation>
    <scope>NUCLEOTIDE SEQUENCE [LARGE SCALE GENOMIC DNA]</scope>
    <source>
        <strain evidence="1 2">1704B</strain>
    </source>
</reference>
<keyword evidence="2" id="KW-1185">Reference proteome</keyword>
<protein>
    <submittedName>
        <fullName evidence="1">Sarcosine oxidase, delta subunit family protein</fullName>
    </submittedName>
</protein>
<dbReference type="GO" id="GO:0008115">
    <property type="term" value="F:sarcosine oxidase activity"/>
    <property type="evidence" value="ECO:0007669"/>
    <property type="project" value="InterPro"/>
</dbReference>
<dbReference type="GO" id="GO:0046653">
    <property type="term" value="P:tetrahydrofolate metabolic process"/>
    <property type="evidence" value="ECO:0007669"/>
    <property type="project" value="InterPro"/>
</dbReference>
<dbReference type="InterPro" id="IPR006279">
    <property type="entry name" value="SoxD"/>
</dbReference>
<feature type="non-terminal residue" evidence="1">
    <location>
        <position position="47"/>
    </location>
</feature>
<comment type="caution">
    <text evidence="1">The sequence shown here is derived from an EMBL/GenBank/DDBJ whole genome shotgun (WGS) entry which is preliminary data.</text>
</comment>
<dbReference type="Proteomes" id="UP000004986">
    <property type="component" value="Unassembled WGS sequence"/>
</dbReference>